<dbReference type="Gene3D" id="2.40.50.100">
    <property type="match status" value="1"/>
</dbReference>
<dbReference type="GO" id="GO:0005737">
    <property type="term" value="C:cytoplasm"/>
    <property type="evidence" value="ECO:0007669"/>
    <property type="project" value="TreeGrafter"/>
</dbReference>
<keyword evidence="10" id="KW-1185">Reference proteome</keyword>
<comment type="caution">
    <text evidence="9">The sequence shown here is derived from an EMBL/GenBank/DDBJ whole genome shotgun (WGS) entry which is preliminary data.</text>
</comment>
<dbReference type="InterPro" id="IPR019495">
    <property type="entry name" value="EXOSC1_C"/>
</dbReference>
<dbReference type="InterPro" id="IPR009072">
    <property type="entry name" value="Histone-fold"/>
</dbReference>
<dbReference type="EMBL" id="JAANIA010002142">
    <property type="protein sequence ID" value="KAG5317395.1"/>
    <property type="molecule type" value="Genomic_DNA"/>
</dbReference>
<dbReference type="InterPro" id="IPR039771">
    <property type="entry name" value="Csl4"/>
</dbReference>
<dbReference type="Gene3D" id="2.40.50.140">
    <property type="entry name" value="Nucleic acid-binding proteins"/>
    <property type="match status" value="1"/>
</dbReference>
<dbReference type="SUPFAM" id="SSF47113">
    <property type="entry name" value="Histone-fold"/>
    <property type="match status" value="1"/>
</dbReference>
<feature type="domain" description="Exosome complex component CSL4 C-terminal" evidence="7">
    <location>
        <begin position="94"/>
        <end position="130"/>
    </location>
</feature>
<evidence type="ECO:0000256" key="3">
    <source>
        <dbReference type="ARBA" id="ARBA00022835"/>
    </source>
</evidence>
<reference evidence="9" key="1">
    <citation type="submission" date="2020-02" db="EMBL/GenBank/DDBJ databases">
        <title>Relaxed selection underlies rapid genomic changes in the transitions from sociality to social parasitism in ants.</title>
        <authorList>
            <person name="Bi X."/>
        </authorList>
    </citation>
    <scope>NUCLEOTIDE SEQUENCE</scope>
    <source>
        <strain evidence="9">BGI-DK2014c</strain>
        <tissue evidence="9">Whole body</tissue>
    </source>
</reference>
<dbReference type="Pfam" id="PF02269">
    <property type="entry name" value="TFIID-18kDa"/>
    <property type="match status" value="1"/>
</dbReference>
<accession>A0A836F418</accession>
<dbReference type="InterPro" id="IPR025721">
    <property type="entry name" value="Exosome_cplx_N_dom"/>
</dbReference>
<dbReference type="PANTHER" id="PTHR12686">
    <property type="entry name" value="3'-5' EXORIBONUCLEASE CSL4-RELATED"/>
    <property type="match status" value="1"/>
</dbReference>
<protein>
    <submittedName>
        <fullName evidence="9">SUPT3 protein</fullName>
    </submittedName>
</protein>
<evidence type="ECO:0000256" key="6">
    <source>
        <dbReference type="ARBA" id="ARBA00023242"/>
    </source>
</evidence>
<dbReference type="CDD" id="cd07978">
    <property type="entry name" value="HFD_TAF13"/>
    <property type="match status" value="1"/>
</dbReference>
<dbReference type="GO" id="GO:0003723">
    <property type="term" value="F:RNA binding"/>
    <property type="evidence" value="ECO:0007669"/>
    <property type="project" value="InterPro"/>
</dbReference>
<comment type="subcellular location">
    <subcellularLocation>
        <location evidence="1">Nucleus</location>
        <location evidence="1">Nucleolus</location>
    </subcellularLocation>
</comment>
<evidence type="ECO:0000256" key="5">
    <source>
        <dbReference type="ARBA" id="ARBA00023163"/>
    </source>
</evidence>
<dbReference type="GO" id="GO:0000176">
    <property type="term" value="C:nuclear exosome (RNase complex)"/>
    <property type="evidence" value="ECO:0007669"/>
    <property type="project" value="TreeGrafter"/>
</dbReference>
<proteinExistence type="predicted"/>
<keyword evidence="4" id="KW-0805">Transcription regulation</keyword>
<feature type="domain" description="Exosome complex component N-terminal" evidence="8">
    <location>
        <begin position="8"/>
        <end position="41"/>
    </location>
</feature>
<dbReference type="InterPro" id="IPR012340">
    <property type="entry name" value="NA-bd_OB-fold"/>
</dbReference>
<dbReference type="InterPro" id="IPR003195">
    <property type="entry name" value="TFIID_TAF13"/>
</dbReference>
<dbReference type="Proteomes" id="UP000668214">
    <property type="component" value="Unassembled WGS sequence"/>
</dbReference>
<dbReference type="GO" id="GO:0046982">
    <property type="term" value="F:protein heterodimerization activity"/>
    <property type="evidence" value="ECO:0007669"/>
    <property type="project" value="InterPro"/>
</dbReference>
<keyword evidence="6" id="KW-0539">Nucleus</keyword>
<organism evidence="9 10">
    <name type="scientific">Pseudoatta argentina</name>
    <dbReference type="NCBI Taxonomy" id="621737"/>
    <lineage>
        <taxon>Eukaryota</taxon>
        <taxon>Metazoa</taxon>
        <taxon>Ecdysozoa</taxon>
        <taxon>Arthropoda</taxon>
        <taxon>Hexapoda</taxon>
        <taxon>Insecta</taxon>
        <taxon>Pterygota</taxon>
        <taxon>Neoptera</taxon>
        <taxon>Endopterygota</taxon>
        <taxon>Hymenoptera</taxon>
        <taxon>Apocrita</taxon>
        <taxon>Aculeata</taxon>
        <taxon>Formicoidea</taxon>
        <taxon>Formicidae</taxon>
        <taxon>Myrmicinae</taxon>
        <taxon>Pseudoatta</taxon>
    </lineage>
</organism>
<evidence type="ECO:0000259" key="7">
    <source>
        <dbReference type="Pfam" id="PF10447"/>
    </source>
</evidence>
<keyword evidence="5" id="KW-0804">Transcription</keyword>
<dbReference type="AlphaFoldDB" id="A0A836F418"/>
<evidence type="ECO:0000313" key="10">
    <source>
        <dbReference type="Proteomes" id="UP000668214"/>
    </source>
</evidence>
<dbReference type="CDD" id="cd05791">
    <property type="entry name" value="S1_CSL4"/>
    <property type="match status" value="1"/>
</dbReference>
<sequence length="447" mass="51272">NFAIFFQGQRLCVADKSNVAGAGTYEQQGYIYSKLAGIVKLVTDDKTRTVEVHSITEQSIVPAPGDIVTAIVTVVNQRFCKCSIKCVGDIVLTRPYRGILRKEDIRAIDKDKLEMYKCYRPGDIILARVMPMTEIYTYQLSTAENELGVVIAHSDEEIRQMMHGFGDSSEPLFESAKIIEDVVLQQMKIIVRRACEIADRRASSKKSNIINGEDILFLLRKDKIRLQRIVKYLELKELGCSVQKLMTVNDVPQNVTDPEQLDGAKKKVPFQSFLEQIDNTGELLENSSLVDDVKRRRCIRADIASKSMDEVHYMKFSKARRVSFANKNRHKFSDWICADGDVTVSKQAYTILSYLAYETVAQIVDLAFLVRQDQSKMHGDAIDRQRLNYINPFTFKPRYHSKNFVMKPLTPSEITEALRRYWSPQLDMTGPFNRWSMRRPHLKLLSC</sequence>
<feature type="non-terminal residue" evidence="9">
    <location>
        <position position="1"/>
    </location>
</feature>
<dbReference type="PANTHER" id="PTHR12686:SF8">
    <property type="entry name" value="EXOSOME COMPLEX COMPONENT CSL4"/>
    <property type="match status" value="1"/>
</dbReference>
<gene>
    <name evidence="9" type="primary">Supt3h</name>
    <name evidence="9" type="ORF">G6Z78_0010532</name>
</gene>
<dbReference type="GO" id="GO:0006396">
    <property type="term" value="P:RNA processing"/>
    <property type="evidence" value="ECO:0007669"/>
    <property type="project" value="InterPro"/>
</dbReference>
<evidence type="ECO:0000256" key="4">
    <source>
        <dbReference type="ARBA" id="ARBA00023015"/>
    </source>
</evidence>
<dbReference type="SUPFAM" id="SSF50249">
    <property type="entry name" value="Nucleic acid-binding proteins"/>
    <property type="match status" value="1"/>
</dbReference>
<dbReference type="Pfam" id="PF10447">
    <property type="entry name" value="EXOSC1"/>
    <property type="match status" value="1"/>
</dbReference>
<dbReference type="GO" id="GO:0006366">
    <property type="term" value="P:transcription by RNA polymerase II"/>
    <property type="evidence" value="ECO:0007669"/>
    <property type="project" value="InterPro"/>
</dbReference>
<feature type="non-terminal residue" evidence="9">
    <location>
        <position position="447"/>
    </location>
</feature>
<name>A0A836F418_9HYME</name>
<evidence type="ECO:0000313" key="9">
    <source>
        <dbReference type="EMBL" id="KAG5317395.1"/>
    </source>
</evidence>
<keyword evidence="3" id="KW-0271">Exosome</keyword>
<evidence type="ECO:0000259" key="8">
    <source>
        <dbReference type="Pfam" id="PF14382"/>
    </source>
</evidence>
<dbReference type="SUPFAM" id="SSF110324">
    <property type="entry name" value="Ribosomal L27 protein-like"/>
    <property type="match status" value="1"/>
</dbReference>
<evidence type="ECO:0000256" key="1">
    <source>
        <dbReference type="ARBA" id="ARBA00004604"/>
    </source>
</evidence>
<dbReference type="Pfam" id="PF14382">
    <property type="entry name" value="ECR1_N"/>
    <property type="match status" value="1"/>
</dbReference>
<keyword evidence="2" id="KW-0963">Cytoplasm</keyword>
<evidence type="ECO:0000256" key="2">
    <source>
        <dbReference type="ARBA" id="ARBA00022490"/>
    </source>
</evidence>
<dbReference type="GO" id="GO:0005730">
    <property type="term" value="C:nucleolus"/>
    <property type="evidence" value="ECO:0007669"/>
    <property type="project" value="UniProtKB-SubCell"/>
</dbReference>